<dbReference type="EMBL" id="SNZJ01000027">
    <property type="protein sequence ID" value="TDR50289.1"/>
    <property type="molecule type" value="Genomic_DNA"/>
</dbReference>
<organism evidence="1 2">
    <name type="scientific">Halomonas ventosae</name>
    <dbReference type="NCBI Taxonomy" id="229007"/>
    <lineage>
        <taxon>Bacteria</taxon>
        <taxon>Pseudomonadati</taxon>
        <taxon>Pseudomonadota</taxon>
        <taxon>Gammaproteobacteria</taxon>
        <taxon>Oceanospirillales</taxon>
        <taxon>Halomonadaceae</taxon>
        <taxon>Halomonas</taxon>
    </lineage>
</organism>
<dbReference type="RefSeq" id="WP_133637782.1">
    <property type="nucleotide sequence ID" value="NZ_SNZJ01000027.1"/>
</dbReference>
<proteinExistence type="predicted"/>
<name>A0A4R6ZEQ8_9GAMM</name>
<reference evidence="1 2" key="1">
    <citation type="submission" date="2019-03" db="EMBL/GenBank/DDBJ databases">
        <title>Genomic Encyclopedia of Type Strains, Phase III (KMG-III): the genomes of soil and plant-associated and newly described type strains.</title>
        <authorList>
            <person name="Whitman W."/>
        </authorList>
    </citation>
    <scope>NUCLEOTIDE SEQUENCE [LARGE SCALE GENOMIC DNA]</scope>
    <source>
        <strain evidence="1 2">CECT 5797</strain>
    </source>
</reference>
<dbReference type="OrthoDB" id="307209at2"/>
<gene>
    <name evidence="1" type="ORF">DFP85_12751</name>
</gene>
<accession>A0A4R6ZEQ8</accession>
<dbReference type="AlphaFoldDB" id="A0A4R6ZEQ8"/>
<evidence type="ECO:0000313" key="2">
    <source>
        <dbReference type="Proteomes" id="UP000295212"/>
    </source>
</evidence>
<evidence type="ECO:0000313" key="1">
    <source>
        <dbReference type="EMBL" id="TDR50289.1"/>
    </source>
</evidence>
<sequence>MEQGPRRYLGHEASGRGRLLMRPDITLLDETRRTVVILNTTTRKRIEGPDPLAALFAADLYQMTAYAHA</sequence>
<dbReference type="Proteomes" id="UP000295212">
    <property type="component" value="Unassembled WGS sequence"/>
</dbReference>
<comment type="caution">
    <text evidence="1">The sequence shown here is derived from an EMBL/GenBank/DDBJ whole genome shotgun (WGS) entry which is preliminary data.</text>
</comment>
<protein>
    <submittedName>
        <fullName evidence="1">McrBC 5-methylcytosine restriction system component</fullName>
    </submittedName>
</protein>